<gene>
    <name evidence="2" type="ORF">PS685_05009</name>
</gene>
<protein>
    <submittedName>
        <fullName evidence="2">Uncharacterized protein</fullName>
    </submittedName>
</protein>
<reference evidence="2 3" key="1">
    <citation type="submission" date="2019-09" db="EMBL/GenBank/DDBJ databases">
        <authorList>
            <person name="Chandra G."/>
            <person name="Truman W A."/>
        </authorList>
    </citation>
    <scope>NUCLEOTIDE SEQUENCE [LARGE SCALE GENOMIC DNA]</scope>
    <source>
        <strain evidence="2">PS685</strain>
    </source>
</reference>
<dbReference type="EMBL" id="CABVHO010000174">
    <property type="protein sequence ID" value="VVN70582.1"/>
    <property type="molecule type" value="Genomic_DNA"/>
</dbReference>
<evidence type="ECO:0000313" key="2">
    <source>
        <dbReference type="EMBL" id="VVN70582.1"/>
    </source>
</evidence>
<accession>A0A5E6ZVP8</accession>
<feature type="region of interest" description="Disordered" evidence="1">
    <location>
        <begin position="1"/>
        <end position="22"/>
    </location>
</feature>
<dbReference type="Proteomes" id="UP000326437">
    <property type="component" value="Unassembled WGS sequence"/>
</dbReference>
<dbReference type="AlphaFoldDB" id="A0A5E6ZVP8"/>
<feature type="compositionally biased region" description="Basic and acidic residues" evidence="1">
    <location>
        <begin position="12"/>
        <end position="22"/>
    </location>
</feature>
<organism evidence="2 3">
    <name type="scientific">Pseudomonas fluorescens</name>
    <dbReference type="NCBI Taxonomy" id="294"/>
    <lineage>
        <taxon>Bacteria</taxon>
        <taxon>Pseudomonadati</taxon>
        <taxon>Pseudomonadota</taxon>
        <taxon>Gammaproteobacteria</taxon>
        <taxon>Pseudomonadales</taxon>
        <taxon>Pseudomonadaceae</taxon>
        <taxon>Pseudomonas</taxon>
    </lineage>
</organism>
<name>A0A5E6ZVP8_PSEFL</name>
<evidence type="ECO:0000313" key="3">
    <source>
        <dbReference type="Proteomes" id="UP000326437"/>
    </source>
</evidence>
<sequence length="69" mass="7856">MLKQACGAQAVEQRHADVEDHDVRQQPFAQLDCFLTIAGLTDHFELRVTRQQGDETGARDFMIISEHET</sequence>
<proteinExistence type="predicted"/>
<evidence type="ECO:0000256" key="1">
    <source>
        <dbReference type="SAM" id="MobiDB-lite"/>
    </source>
</evidence>